<evidence type="ECO:0000313" key="1">
    <source>
        <dbReference type="EMBL" id="GET36915.1"/>
    </source>
</evidence>
<evidence type="ECO:0008006" key="3">
    <source>
        <dbReference type="Google" id="ProtNLM"/>
    </source>
</evidence>
<keyword evidence="2" id="KW-1185">Reference proteome</keyword>
<dbReference type="AlphaFoldDB" id="A0AAV3X8B2"/>
<dbReference type="RefSeq" id="WP_226577449.1">
    <property type="nucleotide sequence ID" value="NZ_BLAY01000019.1"/>
</dbReference>
<protein>
    <recommendedName>
        <fullName evidence="3">DUF4926 domain-containing protein</fullName>
    </recommendedName>
</protein>
<evidence type="ECO:0000313" key="2">
    <source>
        <dbReference type="Proteomes" id="UP001050975"/>
    </source>
</evidence>
<reference evidence="1" key="1">
    <citation type="submission" date="2019-10" db="EMBL/GenBank/DDBJ databases">
        <title>Draft genome sequece of Microseira wollei NIES-4236.</title>
        <authorList>
            <person name="Yamaguchi H."/>
            <person name="Suzuki S."/>
            <person name="Kawachi M."/>
        </authorList>
    </citation>
    <scope>NUCLEOTIDE SEQUENCE</scope>
    <source>
        <strain evidence="1">NIES-4236</strain>
    </source>
</reference>
<sequence length="71" mass="7805">MKYPLFTQVAWRQDIPAYGLKKGSVATIVEYYPMPEGEEDGYSLEGLIFHDTVEVAPSQIEGKGGLAELAV</sequence>
<accession>A0AAV3X8B2</accession>
<organism evidence="1 2">
    <name type="scientific">Microseira wollei NIES-4236</name>
    <dbReference type="NCBI Taxonomy" id="2530354"/>
    <lineage>
        <taxon>Bacteria</taxon>
        <taxon>Bacillati</taxon>
        <taxon>Cyanobacteriota</taxon>
        <taxon>Cyanophyceae</taxon>
        <taxon>Oscillatoriophycideae</taxon>
        <taxon>Aerosakkonematales</taxon>
        <taxon>Aerosakkonemataceae</taxon>
        <taxon>Microseira</taxon>
    </lineage>
</organism>
<dbReference type="Proteomes" id="UP001050975">
    <property type="component" value="Unassembled WGS sequence"/>
</dbReference>
<dbReference type="EMBL" id="BLAY01000019">
    <property type="protein sequence ID" value="GET36915.1"/>
    <property type="molecule type" value="Genomic_DNA"/>
</dbReference>
<gene>
    <name evidence="1" type="ORF">MiSe_16670</name>
</gene>
<comment type="caution">
    <text evidence="1">The sequence shown here is derived from an EMBL/GenBank/DDBJ whole genome shotgun (WGS) entry which is preliminary data.</text>
</comment>
<proteinExistence type="predicted"/>
<name>A0AAV3X8B2_9CYAN</name>